<organism evidence="1 3">
    <name type="scientific">Acidithiobacillus caldus</name>
    <dbReference type="NCBI Taxonomy" id="33059"/>
    <lineage>
        <taxon>Bacteria</taxon>
        <taxon>Pseudomonadati</taxon>
        <taxon>Pseudomonadota</taxon>
        <taxon>Acidithiobacillia</taxon>
        <taxon>Acidithiobacillales</taxon>
        <taxon>Acidithiobacillaceae</taxon>
        <taxon>Acidithiobacillus</taxon>
    </lineage>
</organism>
<evidence type="ECO:0000313" key="2">
    <source>
        <dbReference type="EMBL" id="OFC62427.1"/>
    </source>
</evidence>
<dbReference type="Proteomes" id="UP000175707">
    <property type="component" value="Unassembled WGS sequence"/>
</dbReference>
<dbReference type="GeneID" id="92932038"/>
<evidence type="ECO:0000313" key="1">
    <source>
        <dbReference type="EMBL" id="OFC36370.1"/>
    </source>
</evidence>
<evidence type="ECO:0000313" key="3">
    <source>
        <dbReference type="Proteomes" id="UP000175616"/>
    </source>
</evidence>
<gene>
    <name evidence="1" type="ORF">BAE27_06220</name>
    <name evidence="2" type="ORF">BAE30_01965</name>
</gene>
<evidence type="ECO:0000313" key="4">
    <source>
        <dbReference type="Proteomes" id="UP000175707"/>
    </source>
</evidence>
<proteinExistence type="predicted"/>
<sequence length="133" mass="15099">MHTDTHRPAAAPFPLVDGPAGYFDISEPALDAGFRLPTYMSPGVYQILAWDDALDCARKHCYEETLDGRIWSVLWMAVLAVQKYPHEESAIFSCRIIPQRGSSRQSETERFRIRCDIARSGEPILTITTPWED</sequence>
<comment type="caution">
    <text evidence="1">The sequence shown here is derived from an EMBL/GenBank/DDBJ whole genome shotgun (WGS) entry which is preliminary data.</text>
</comment>
<dbReference type="Proteomes" id="UP000175616">
    <property type="component" value="Unassembled WGS sequence"/>
</dbReference>
<reference evidence="3 4" key="1">
    <citation type="submission" date="2016-06" db="EMBL/GenBank/DDBJ databases">
        <title>Gene turnover analysis identifies the evolutionary adaptation of the extremophile Acidithiobacillus caldus.</title>
        <authorList>
            <person name="Zhang X."/>
        </authorList>
    </citation>
    <scope>NUCLEOTIDE SEQUENCE [LARGE SCALE GENOMIC DNA]</scope>
    <source>
        <strain evidence="1 3">DX</strain>
        <strain evidence="2 4">S1</strain>
    </source>
</reference>
<accession>A0A1E7YN77</accession>
<protein>
    <submittedName>
        <fullName evidence="1">Uncharacterized protein</fullName>
    </submittedName>
</protein>
<dbReference type="EMBL" id="LZYE01000162">
    <property type="protein sequence ID" value="OFC36370.1"/>
    <property type="molecule type" value="Genomic_DNA"/>
</dbReference>
<dbReference type="RefSeq" id="WP_014003268.1">
    <property type="nucleotide sequence ID" value="NZ_LZYE01000162.1"/>
</dbReference>
<dbReference type="EMBL" id="LZYH01000248">
    <property type="protein sequence ID" value="OFC62427.1"/>
    <property type="molecule type" value="Genomic_DNA"/>
</dbReference>
<name>A0A1E7YN77_9PROT</name>
<dbReference type="AlphaFoldDB" id="A0A1E7YN77"/>